<keyword evidence="3" id="KW-1185">Reference proteome</keyword>
<dbReference type="Gene3D" id="3.40.190.10">
    <property type="entry name" value="Periplasmic binding protein-like II"/>
    <property type="match status" value="2"/>
</dbReference>
<sequence>MLISNLITLLFIMSSLPLKADVLTLTSLEWPPYSGQAVERQGASVAVVKAAVESMGHELKVEFYPWERTVHLAKTQPDYAGYFPEYYFETDELLFSHPIGSGPLGFVENINKPISWKSLTDLKKLDIGVVRGYTNTAELDRMIANQEINAFAVTNDSQNILKVAGQRIPIAVIDSYVLQYLLEHDPYLTTARNKVKMNSKLLEEKQLFVAFSNDESGKKWKAIVDEGLKNIDSEAIMRQYFEK</sequence>
<protein>
    <submittedName>
        <fullName evidence="2">Uncharacterized protein</fullName>
    </submittedName>
</protein>
<proteinExistence type="inferred from homology"/>
<comment type="similarity">
    <text evidence="1">Belongs to the bacterial solute-binding protein 3 family.</text>
</comment>
<dbReference type="PANTHER" id="PTHR35936:SF25">
    <property type="entry name" value="ABC TRANSPORTER SUBSTRATE-BINDING PROTEIN"/>
    <property type="match status" value="1"/>
</dbReference>
<dbReference type="RefSeq" id="WP_009600099.1">
    <property type="nucleotide sequence ID" value="NZ_AEIU01000046.1"/>
</dbReference>
<organism evidence="2 3">
    <name type="scientific">Vibrio caribbeanicus ATCC BAA-2122</name>
    <dbReference type="NCBI Taxonomy" id="796620"/>
    <lineage>
        <taxon>Bacteria</taxon>
        <taxon>Pseudomonadati</taxon>
        <taxon>Pseudomonadota</taxon>
        <taxon>Gammaproteobacteria</taxon>
        <taxon>Vibrionales</taxon>
        <taxon>Vibrionaceae</taxon>
        <taxon>Vibrio</taxon>
    </lineage>
</organism>
<evidence type="ECO:0000256" key="1">
    <source>
        <dbReference type="ARBA" id="ARBA00010333"/>
    </source>
</evidence>
<accession>E3BGL2</accession>
<dbReference type="STRING" id="796620.VIBC2010_00954"/>
<dbReference type="PANTHER" id="PTHR35936">
    <property type="entry name" value="MEMBRANE-BOUND LYTIC MUREIN TRANSGLYCOSYLASE F"/>
    <property type="match status" value="1"/>
</dbReference>
<evidence type="ECO:0000313" key="3">
    <source>
        <dbReference type="Proteomes" id="UP000002943"/>
    </source>
</evidence>
<dbReference type="AlphaFoldDB" id="E3BGL2"/>
<dbReference type="eggNOG" id="COG0834">
    <property type="taxonomic scope" value="Bacteria"/>
</dbReference>
<gene>
    <name evidence="2" type="ORF">VIBC2010_00954</name>
</gene>
<dbReference type="EMBL" id="AEIU01000046">
    <property type="protein sequence ID" value="EFP97820.1"/>
    <property type="molecule type" value="Genomic_DNA"/>
</dbReference>
<evidence type="ECO:0000313" key="2">
    <source>
        <dbReference type="EMBL" id="EFP97820.1"/>
    </source>
</evidence>
<comment type="caution">
    <text evidence="2">The sequence shown here is derived from an EMBL/GenBank/DDBJ whole genome shotgun (WGS) entry which is preliminary data.</text>
</comment>
<reference evidence="2 3" key="1">
    <citation type="journal article" date="2012" name="Int. J. Syst. Evol. Microbiol.">
        <title>Vibrio caribbeanicus sp. nov., isolated from the marine sponge Scleritoderma cyanea.</title>
        <authorList>
            <person name="Hoffmann M."/>
            <person name="Monday S.R."/>
            <person name="Allard M.W."/>
            <person name="Strain E.A."/>
            <person name="Whittaker P."/>
            <person name="Naum M."/>
            <person name="McCarthy P.J."/>
            <person name="Lopez J.V."/>
            <person name="Fischer M."/>
            <person name="Brown E.W."/>
        </authorList>
    </citation>
    <scope>NUCLEOTIDE SEQUENCE [LARGE SCALE GENOMIC DNA]</scope>
    <source>
        <strain evidence="2 3">ATCC BAA-2122</strain>
    </source>
</reference>
<dbReference type="Proteomes" id="UP000002943">
    <property type="component" value="Unassembled WGS sequence"/>
</dbReference>
<name>E3BGL2_9VIBR</name>
<dbReference type="SUPFAM" id="SSF53850">
    <property type="entry name" value="Periplasmic binding protein-like II"/>
    <property type="match status" value="1"/>
</dbReference>